<accession>A0AC59ZXQ4</accession>
<protein>
    <submittedName>
        <fullName evidence="1">Uncharacterized protein</fullName>
    </submittedName>
</protein>
<name>A0AC59ZXQ4_RANTA</name>
<reference evidence="1" key="1">
    <citation type="submission" date="2023-05" db="EMBL/GenBank/DDBJ databases">
        <authorList>
            <consortium name="ELIXIR-Norway"/>
        </authorList>
    </citation>
    <scope>NUCLEOTIDE SEQUENCE</scope>
</reference>
<reference evidence="1" key="2">
    <citation type="submission" date="2025-03" db="EMBL/GenBank/DDBJ databases">
        <authorList>
            <consortium name="ELIXIR-Norway"/>
            <consortium name="Elixir Norway"/>
        </authorList>
    </citation>
    <scope>NUCLEOTIDE SEQUENCE</scope>
</reference>
<sequence>MRRLVKAWRHACALRAHQDGDQLSAWPQLSLPSCAVCWHGESFQPLVLSSVVLGNKSLLKATGLLPERKRLSKTSGHGARHRWHPRVAVLSDVCHLEKYSLLARIREPRGNAGLTNYRETNGDVRSPFAIIERANLVEAYGDLTSAIGERLQKLRGQPVLADLLQSTYIEGLPQDPPATEGTAQKGTSRASRFCFLPLELALFGHSDPPWVD</sequence>
<proteinExistence type="predicted"/>
<gene>
    <name evidence="1" type="ORF">MRATA1EN22A_LOCUS24023</name>
</gene>
<organism evidence="1 2">
    <name type="scientific">Rangifer tarandus platyrhynchus</name>
    <name type="common">Svalbard reindeer</name>
    <dbReference type="NCBI Taxonomy" id="3082113"/>
    <lineage>
        <taxon>Eukaryota</taxon>
        <taxon>Metazoa</taxon>
        <taxon>Chordata</taxon>
        <taxon>Craniata</taxon>
        <taxon>Vertebrata</taxon>
        <taxon>Euteleostomi</taxon>
        <taxon>Mammalia</taxon>
        <taxon>Eutheria</taxon>
        <taxon>Laurasiatheria</taxon>
        <taxon>Artiodactyla</taxon>
        <taxon>Ruminantia</taxon>
        <taxon>Pecora</taxon>
        <taxon>Cervidae</taxon>
        <taxon>Odocoileinae</taxon>
        <taxon>Rangifer</taxon>
    </lineage>
</organism>
<evidence type="ECO:0000313" key="2">
    <source>
        <dbReference type="Proteomes" id="UP001162501"/>
    </source>
</evidence>
<dbReference type="Proteomes" id="UP001162501">
    <property type="component" value="Chromosome 5"/>
</dbReference>
<evidence type="ECO:0000313" key="1">
    <source>
        <dbReference type="EMBL" id="CAN0525243.1"/>
    </source>
</evidence>
<dbReference type="EMBL" id="OX596089">
    <property type="protein sequence ID" value="CAN0525243.1"/>
    <property type="molecule type" value="Genomic_DNA"/>
</dbReference>